<feature type="domain" description="Rad50/SbcC-type AAA" evidence="1">
    <location>
        <begin position="8"/>
        <end position="136"/>
    </location>
</feature>
<feature type="non-terminal residue" evidence="2">
    <location>
        <position position="159"/>
    </location>
</feature>
<accession>A0A382NRH3</accession>
<dbReference type="PANTHER" id="PTHR32114">
    <property type="entry name" value="ABC TRANSPORTER ABCH.3"/>
    <property type="match status" value="1"/>
</dbReference>
<dbReference type="InterPro" id="IPR027417">
    <property type="entry name" value="P-loop_NTPase"/>
</dbReference>
<dbReference type="Gene3D" id="3.40.50.300">
    <property type="entry name" value="P-loop containing nucleotide triphosphate hydrolases"/>
    <property type="match status" value="1"/>
</dbReference>
<dbReference type="GO" id="GO:0016887">
    <property type="term" value="F:ATP hydrolysis activity"/>
    <property type="evidence" value="ECO:0007669"/>
    <property type="project" value="InterPro"/>
</dbReference>
<protein>
    <recommendedName>
        <fullName evidence="1">Rad50/SbcC-type AAA domain-containing protein</fullName>
    </recommendedName>
</protein>
<dbReference type="PANTHER" id="PTHR32114:SF2">
    <property type="entry name" value="ABC TRANSPORTER ABCH.3"/>
    <property type="match status" value="1"/>
</dbReference>
<gene>
    <name evidence="2" type="ORF">METZ01_LOCUS315809</name>
</gene>
<proteinExistence type="predicted"/>
<dbReference type="SUPFAM" id="SSF52540">
    <property type="entry name" value="P-loop containing nucleoside triphosphate hydrolases"/>
    <property type="match status" value="1"/>
</dbReference>
<dbReference type="InterPro" id="IPR038729">
    <property type="entry name" value="Rad50/SbcC_AAA"/>
</dbReference>
<dbReference type="EMBL" id="UINC01101828">
    <property type="protein sequence ID" value="SVC62955.1"/>
    <property type="molecule type" value="Genomic_DNA"/>
</dbReference>
<name>A0A382NRH3_9ZZZZ</name>
<evidence type="ECO:0000259" key="1">
    <source>
        <dbReference type="Pfam" id="PF13476"/>
    </source>
</evidence>
<evidence type="ECO:0000313" key="2">
    <source>
        <dbReference type="EMBL" id="SVC62955.1"/>
    </source>
</evidence>
<sequence length="159" mass="18337">MIRLQTVRWKNFLSTGNQFLEVKLDQETMTLVVGKNGAGKSTLIDAITFSLFGKPFKKINKIQLLNTVNEHDLVTEIEFMVGKTQWKIRRGIKPALFEIYNNDKLVNQDAKSMDYQKYLEDKVLKLNFKSFTQIVVLGSASFVPFMQLSANDRRVIIED</sequence>
<dbReference type="Pfam" id="PF13476">
    <property type="entry name" value="AAA_23"/>
    <property type="match status" value="1"/>
</dbReference>
<dbReference type="AlphaFoldDB" id="A0A382NRH3"/>
<reference evidence="2" key="1">
    <citation type="submission" date="2018-05" db="EMBL/GenBank/DDBJ databases">
        <authorList>
            <person name="Lanie J.A."/>
            <person name="Ng W.-L."/>
            <person name="Kazmierczak K.M."/>
            <person name="Andrzejewski T.M."/>
            <person name="Davidsen T.M."/>
            <person name="Wayne K.J."/>
            <person name="Tettelin H."/>
            <person name="Glass J.I."/>
            <person name="Rusch D."/>
            <person name="Podicherti R."/>
            <person name="Tsui H.-C.T."/>
            <person name="Winkler M.E."/>
        </authorList>
    </citation>
    <scope>NUCLEOTIDE SEQUENCE</scope>
</reference>
<organism evidence="2">
    <name type="scientific">marine metagenome</name>
    <dbReference type="NCBI Taxonomy" id="408172"/>
    <lineage>
        <taxon>unclassified sequences</taxon>
        <taxon>metagenomes</taxon>
        <taxon>ecological metagenomes</taxon>
    </lineage>
</organism>
<dbReference type="GO" id="GO:0006302">
    <property type="term" value="P:double-strand break repair"/>
    <property type="evidence" value="ECO:0007669"/>
    <property type="project" value="InterPro"/>
</dbReference>